<dbReference type="Pfam" id="PF13941">
    <property type="entry name" value="MutL"/>
    <property type="match status" value="1"/>
</dbReference>
<comment type="caution">
    <text evidence="1">The sequence shown here is derived from an EMBL/GenBank/DDBJ whole genome shotgun (WGS) entry which is preliminary data.</text>
</comment>
<keyword evidence="2" id="KW-1185">Reference proteome</keyword>
<sequence>MSTSIYLTIDFGSTYTKLTAIDLDKGEIVATSRAMTTVKIDVLVGFNEAFEELKKDLVKN</sequence>
<dbReference type="EMBL" id="AFQD01000493">
    <property type="protein sequence ID" value="EGQ78537.1"/>
    <property type="molecule type" value="Genomic_DNA"/>
</dbReference>
<evidence type="ECO:0000313" key="1">
    <source>
        <dbReference type="EMBL" id="EGQ78537.1"/>
    </source>
</evidence>
<dbReference type="PATRIC" id="fig|997347.4.peg.2156"/>
<proteinExistence type="predicted"/>
<dbReference type="AlphaFoldDB" id="F9ER19"/>
<reference evidence="1 2" key="1">
    <citation type="submission" date="2011-05" db="EMBL/GenBank/DDBJ databases">
        <authorList>
            <person name="Muzny D."/>
            <person name="Qin X."/>
            <person name="Deng J."/>
            <person name="Jiang H."/>
            <person name="Liu Y."/>
            <person name="Qu J."/>
            <person name="Song X.-Z."/>
            <person name="Zhang L."/>
            <person name="Thornton R."/>
            <person name="Coyle M."/>
            <person name="Francisco L."/>
            <person name="Jackson L."/>
            <person name="Javaid M."/>
            <person name="Korchina V."/>
            <person name="Kovar C."/>
            <person name="Mata R."/>
            <person name="Mathew T."/>
            <person name="Ngo R."/>
            <person name="Nguyen L."/>
            <person name="Nguyen N."/>
            <person name="Okwuonu G."/>
            <person name="Ongeri F."/>
            <person name="Pham C."/>
            <person name="Simmons D."/>
            <person name="Wilczek-Boney K."/>
            <person name="Hale W."/>
            <person name="Jakkamsetti A."/>
            <person name="Pham P."/>
            <person name="Ruth R."/>
            <person name="San Lucas F."/>
            <person name="Warren J."/>
            <person name="Zhang J."/>
            <person name="Zhao Z."/>
            <person name="Zhou C."/>
            <person name="Zhu D."/>
            <person name="Lee S."/>
            <person name="Bess C."/>
            <person name="Blankenburg K."/>
            <person name="Forbes L."/>
            <person name="Fu Q."/>
            <person name="Gubbala S."/>
            <person name="Hirani K."/>
            <person name="Jayaseelan J.C."/>
            <person name="Lara F."/>
            <person name="Munidasa M."/>
            <person name="Palculict T."/>
            <person name="Patil S."/>
            <person name="Pu L.-L."/>
            <person name="Saada N."/>
            <person name="Tang L."/>
            <person name="Weissenberger G."/>
            <person name="Zhu Y."/>
            <person name="Hemphill L."/>
            <person name="Shang Y."/>
            <person name="Youmans B."/>
            <person name="Ayvaz T."/>
            <person name="Ross M."/>
            <person name="Santibanez J."/>
            <person name="Aqrawi P."/>
            <person name="Gross S."/>
            <person name="Joshi V."/>
            <person name="Fowler G."/>
            <person name="Nazareth L."/>
            <person name="Reid J."/>
            <person name="Worley K."/>
            <person name="Petrosino J."/>
            <person name="Highlander S."/>
            <person name="Gibbs R."/>
        </authorList>
    </citation>
    <scope>NUCLEOTIDE SEQUENCE [LARGE SCALE GENOMIC DNA]</scope>
    <source>
        <strain evidence="1 2">ATCC 51191</strain>
    </source>
</reference>
<name>F9ER19_9FUSO</name>
<accession>F9ER19</accession>
<dbReference type="GO" id="GO:0050097">
    <property type="term" value="F:methylaspartate mutase activity"/>
    <property type="evidence" value="ECO:0007669"/>
    <property type="project" value="UniProtKB-EC"/>
</dbReference>
<dbReference type="EC" id="5.4.99.1" evidence="1"/>
<dbReference type="HOGENOM" id="CLU_201456_0_0_0"/>
<dbReference type="Proteomes" id="UP000005392">
    <property type="component" value="Unassembled WGS sequence"/>
</dbReference>
<keyword evidence="1" id="KW-0413">Isomerase</keyword>
<protein>
    <submittedName>
        <fullName evidence="1">DNA mismatch repair protein MutL</fullName>
        <ecNumber evidence="1">5.4.99.1</ecNumber>
    </submittedName>
</protein>
<gene>
    <name evidence="1" type="ORF">HMPREF9094_2374</name>
</gene>
<organism evidence="1 2">
    <name type="scientific">Fusobacterium animalis ATCC 51191</name>
    <dbReference type="NCBI Taxonomy" id="997347"/>
    <lineage>
        <taxon>Bacteria</taxon>
        <taxon>Fusobacteriati</taxon>
        <taxon>Fusobacteriota</taxon>
        <taxon>Fusobacteriia</taxon>
        <taxon>Fusobacteriales</taxon>
        <taxon>Fusobacteriaceae</taxon>
        <taxon>Fusobacterium</taxon>
    </lineage>
</organism>
<dbReference type="InterPro" id="IPR006230">
    <property type="entry name" value="MutL"/>
</dbReference>
<evidence type="ECO:0000313" key="2">
    <source>
        <dbReference type="Proteomes" id="UP000005392"/>
    </source>
</evidence>